<dbReference type="Pfam" id="PF07920">
    <property type="entry name" value="DUF1684"/>
    <property type="match status" value="1"/>
</dbReference>
<dbReference type="EMBL" id="LR861807">
    <property type="protein sequence ID" value="CAD1790280.1"/>
    <property type="molecule type" value="Genomic_DNA"/>
</dbReference>
<dbReference type="AlphaFoldDB" id="A0A8E4GDX8"/>
<organism evidence="2">
    <name type="scientific">Xanthomonas campestris pv. juglandis</name>
    <name type="common">Xanthomonas arboricola pv. juglandis</name>
    <dbReference type="NCBI Taxonomy" id="195709"/>
    <lineage>
        <taxon>Bacteria</taxon>
        <taxon>Pseudomonadati</taxon>
        <taxon>Pseudomonadota</taxon>
        <taxon>Gammaproteobacteria</taxon>
        <taxon>Lysobacterales</taxon>
        <taxon>Lysobacteraceae</taxon>
        <taxon>Xanthomonas</taxon>
    </lineage>
</organism>
<evidence type="ECO:0000313" key="2">
    <source>
        <dbReference type="EMBL" id="CAD0322290.1"/>
    </source>
</evidence>
<proteinExistence type="predicted"/>
<feature type="signal peptide" evidence="1">
    <location>
        <begin position="1"/>
        <end position="18"/>
    </location>
</feature>
<dbReference type="PANTHER" id="PTHR41913:SF1">
    <property type="entry name" value="DUF1684 DOMAIN-CONTAINING PROTEIN"/>
    <property type="match status" value="1"/>
</dbReference>
<evidence type="ECO:0000256" key="1">
    <source>
        <dbReference type="SAM" id="SignalP"/>
    </source>
</evidence>
<evidence type="ECO:0000313" key="4">
    <source>
        <dbReference type="Proteomes" id="UP000514411"/>
    </source>
</evidence>
<dbReference type="RefSeq" id="WP_016902466.1">
    <property type="nucleotide sequence ID" value="NZ_CP168206.1"/>
</dbReference>
<name>A0A8E4GDX8_XANCJ</name>
<dbReference type="InterPro" id="IPR012467">
    <property type="entry name" value="DUF1684"/>
</dbReference>
<dbReference type="EMBL" id="LR824643">
    <property type="protein sequence ID" value="CAD0322290.1"/>
    <property type="molecule type" value="Genomic_DNA"/>
</dbReference>
<sequence>MRLQLQVGALCVAMLSMAACSAGSTADANGARIAGRGQSDRHAVYQVELERARAERLQRLQRLRAPDGWLSYTGSGRVRAGRYQVGSDPRSDLVLPAGPAQLGQLTLDGDGRVHFDAAANVPVYLNGQRVDRVRLEPERAGQRGDRLDVEGRQFYLVQTGSLFGWRFRDPSAPLLSHFAGLEYFPTDSHWRIQARWQAYPTPRTTTLLTSIGTPLTVEVPGEAVFSRNGQQYRLQPIVSDDGQGLFFLFADRTSGKESYGGARYLYTAPPHDGRLVLDFNLAENPPCALTPHVVCPIASPENRLDLAVNAGEKTYRAAER</sequence>
<dbReference type="OrthoDB" id="5493262at2"/>
<gene>
    <name evidence="3" type="ORF">XSP_001537</name>
    <name evidence="2" type="ORF">XSP_001549</name>
</gene>
<feature type="chain" id="PRO_5039836798" evidence="1">
    <location>
        <begin position="19"/>
        <end position="320"/>
    </location>
</feature>
<accession>A0A8E4GDX8</accession>
<dbReference type="PANTHER" id="PTHR41913">
    <property type="entry name" value="DUF1684 DOMAIN-CONTAINING PROTEIN"/>
    <property type="match status" value="1"/>
</dbReference>
<keyword evidence="1" id="KW-0732">Signal</keyword>
<dbReference type="Proteomes" id="UP000514411">
    <property type="component" value="Chromosome"/>
</dbReference>
<dbReference type="PROSITE" id="PS51257">
    <property type="entry name" value="PROKAR_LIPOPROTEIN"/>
    <property type="match status" value="1"/>
</dbReference>
<protein>
    <submittedName>
        <fullName evidence="2">DUF1684 domain-containing protein</fullName>
    </submittedName>
</protein>
<evidence type="ECO:0000313" key="3">
    <source>
        <dbReference type="EMBL" id="CAD1790280.1"/>
    </source>
</evidence>
<reference evidence="2 4" key="1">
    <citation type="submission" date="2020-07" db="EMBL/GenBank/DDBJ databases">
        <authorList>
            <person name="Teixeira M."/>
        </authorList>
    </citation>
    <scope>NUCLEOTIDE SEQUENCE</scope>
    <source>
        <strain evidence="3">3</strain>
        <strain evidence="2">Xanthomonas arboricola pv. juglandis CPBF 427</strain>
    </source>
</reference>